<dbReference type="InterPro" id="IPR001182">
    <property type="entry name" value="FtsW/RodA"/>
</dbReference>
<dbReference type="Pfam" id="PF01098">
    <property type="entry name" value="FTSW_RODA_SPOVE"/>
    <property type="match status" value="1"/>
</dbReference>
<feature type="transmembrane region" description="Helical" evidence="6">
    <location>
        <begin position="21"/>
        <end position="38"/>
    </location>
</feature>
<reference evidence="8" key="1">
    <citation type="submission" date="2016-10" db="EMBL/GenBank/DDBJ databases">
        <authorList>
            <person name="Varghese N."/>
            <person name="Submissions S."/>
        </authorList>
    </citation>
    <scope>NUCLEOTIDE SEQUENCE [LARGE SCALE GENOMIC DNA]</scope>
    <source>
        <strain evidence="8">DSM 17038</strain>
    </source>
</reference>
<evidence type="ECO:0000256" key="2">
    <source>
        <dbReference type="ARBA" id="ARBA00022692"/>
    </source>
</evidence>
<sequence length="306" mass="33845">MYFIERQALFTVSSIHIFTKSLVFTVIGAVIAAGFYIFDYKKLEPYSRHIYWGTVSALVLATIFGQNFNGKHYLSLGGIYLDVTEISPLLLCLALAGVLNNWNWSQPIKWLQGFLLCVVPLILLVASNSLTAEFIYSITCITLLVASGAKHRYSLLMTGLMAVMIMMPFISAPHRYNQFIAFINPENNNLGSGFNVHNDFIFSYITVSLGWVAGGLLAALGIIFILRMMRIVAAVKTSYARVLISGFTAIFAVQFLWNILMNLGFAPVSGVGLPFISFGGSQLIFNGAAIGIISSIYRRRNVLESF</sequence>
<name>A0A1I2YKZ5_9FIRM</name>
<feature type="transmembrane region" description="Helical" evidence="6">
    <location>
        <begin position="50"/>
        <end position="68"/>
    </location>
</feature>
<dbReference type="GO" id="GO:0051301">
    <property type="term" value="P:cell division"/>
    <property type="evidence" value="ECO:0007669"/>
    <property type="project" value="UniProtKB-KW"/>
</dbReference>
<comment type="subcellular location">
    <subcellularLocation>
        <location evidence="1">Membrane</location>
        <topology evidence="1">Multi-pass membrane protein</topology>
    </subcellularLocation>
</comment>
<feature type="transmembrane region" description="Helical" evidence="6">
    <location>
        <begin position="80"/>
        <end position="99"/>
    </location>
</feature>
<evidence type="ECO:0000256" key="4">
    <source>
        <dbReference type="ARBA" id="ARBA00022989"/>
    </source>
</evidence>
<dbReference type="GO" id="GO:0015648">
    <property type="term" value="F:lipid-linked peptidoglycan transporter activity"/>
    <property type="evidence" value="ECO:0007669"/>
    <property type="project" value="TreeGrafter"/>
</dbReference>
<dbReference type="STRING" id="341036.SAMN05660649_04481"/>
<dbReference type="RefSeq" id="WP_238456606.1">
    <property type="nucleotide sequence ID" value="NZ_FOOX01000021.1"/>
</dbReference>
<evidence type="ECO:0000256" key="1">
    <source>
        <dbReference type="ARBA" id="ARBA00004141"/>
    </source>
</evidence>
<gene>
    <name evidence="7" type="ORF">SAMN05660649_04481</name>
</gene>
<proteinExistence type="predicted"/>
<evidence type="ECO:0000313" key="8">
    <source>
        <dbReference type="Proteomes" id="UP000199337"/>
    </source>
</evidence>
<evidence type="ECO:0000256" key="3">
    <source>
        <dbReference type="ARBA" id="ARBA00022960"/>
    </source>
</evidence>
<evidence type="ECO:0000256" key="6">
    <source>
        <dbReference type="SAM" id="Phobius"/>
    </source>
</evidence>
<keyword evidence="4 6" id="KW-1133">Transmembrane helix</keyword>
<feature type="transmembrane region" description="Helical" evidence="6">
    <location>
        <begin position="119"/>
        <end position="146"/>
    </location>
</feature>
<dbReference type="GO" id="GO:0032153">
    <property type="term" value="C:cell division site"/>
    <property type="evidence" value="ECO:0007669"/>
    <property type="project" value="TreeGrafter"/>
</dbReference>
<dbReference type="GO" id="GO:0008360">
    <property type="term" value="P:regulation of cell shape"/>
    <property type="evidence" value="ECO:0007669"/>
    <property type="project" value="UniProtKB-KW"/>
</dbReference>
<dbReference type="PANTHER" id="PTHR30474">
    <property type="entry name" value="CELL CYCLE PROTEIN"/>
    <property type="match status" value="1"/>
</dbReference>
<keyword evidence="8" id="KW-1185">Reference proteome</keyword>
<feature type="transmembrane region" description="Helical" evidence="6">
    <location>
        <begin position="238"/>
        <end position="260"/>
    </location>
</feature>
<feature type="transmembrane region" description="Helical" evidence="6">
    <location>
        <begin position="272"/>
        <end position="297"/>
    </location>
</feature>
<keyword evidence="7" id="KW-0131">Cell cycle</keyword>
<dbReference type="EMBL" id="FOOX01000021">
    <property type="protein sequence ID" value="SFH26029.1"/>
    <property type="molecule type" value="Genomic_DNA"/>
</dbReference>
<keyword evidence="2 6" id="KW-0812">Transmembrane</keyword>
<dbReference type="Proteomes" id="UP000199337">
    <property type="component" value="Unassembled WGS sequence"/>
</dbReference>
<keyword evidence="5 6" id="KW-0472">Membrane</keyword>
<evidence type="ECO:0000313" key="7">
    <source>
        <dbReference type="EMBL" id="SFH26029.1"/>
    </source>
</evidence>
<keyword evidence="7" id="KW-0132">Cell division</keyword>
<feature type="transmembrane region" description="Helical" evidence="6">
    <location>
        <begin position="201"/>
        <end position="226"/>
    </location>
</feature>
<accession>A0A1I2YKZ5</accession>
<dbReference type="GO" id="GO:0005886">
    <property type="term" value="C:plasma membrane"/>
    <property type="evidence" value="ECO:0007669"/>
    <property type="project" value="TreeGrafter"/>
</dbReference>
<evidence type="ECO:0000256" key="5">
    <source>
        <dbReference type="ARBA" id="ARBA00023136"/>
    </source>
</evidence>
<organism evidence="7 8">
    <name type="scientific">Desulfotruncus arcticus DSM 17038</name>
    <dbReference type="NCBI Taxonomy" id="1121424"/>
    <lineage>
        <taxon>Bacteria</taxon>
        <taxon>Bacillati</taxon>
        <taxon>Bacillota</taxon>
        <taxon>Clostridia</taxon>
        <taxon>Eubacteriales</taxon>
        <taxon>Desulfallaceae</taxon>
        <taxon>Desulfotruncus</taxon>
    </lineage>
</organism>
<keyword evidence="3" id="KW-0133">Cell shape</keyword>
<feature type="transmembrane region" description="Helical" evidence="6">
    <location>
        <begin position="153"/>
        <end position="172"/>
    </location>
</feature>
<dbReference type="PANTHER" id="PTHR30474:SF1">
    <property type="entry name" value="PEPTIDOGLYCAN GLYCOSYLTRANSFERASE MRDB"/>
    <property type="match status" value="1"/>
</dbReference>
<dbReference type="AlphaFoldDB" id="A0A1I2YKZ5"/>
<protein>
    <submittedName>
        <fullName evidence="7">Cell division protein FtsW, lipid II flippase</fullName>
    </submittedName>
</protein>